<dbReference type="CDD" id="cd00990">
    <property type="entry name" value="cpPDZ_AtDEGP1-like"/>
    <property type="match status" value="1"/>
</dbReference>
<evidence type="ECO:0000313" key="7">
    <source>
        <dbReference type="Proteomes" id="UP001300502"/>
    </source>
</evidence>
<dbReference type="InterPro" id="IPR009003">
    <property type="entry name" value="Peptidase_S1_PA"/>
</dbReference>
<dbReference type="Gene3D" id="2.40.10.120">
    <property type="match status" value="1"/>
</dbReference>
<dbReference type="SUPFAM" id="SSF50494">
    <property type="entry name" value="Trypsin-like serine proteases"/>
    <property type="match status" value="1"/>
</dbReference>
<evidence type="ECO:0000256" key="2">
    <source>
        <dbReference type="ARBA" id="ARBA00022670"/>
    </source>
</evidence>
<dbReference type="InterPro" id="IPR039382">
    <property type="entry name" value="DEGP1/8_PDZ_dom"/>
</dbReference>
<dbReference type="Pfam" id="PF13365">
    <property type="entry name" value="Trypsin_2"/>
    <property type="match status" value="1"/>
</dbReference>
<dbReference type="PANTHER" id="PTHR43343">
    <property type="entry name" value="PEPTIDASE S12"/>
    <property type="match status" value="1"/>
</dbReference>
<keyword evidence="7" id="KW-1185">Reference proteome</keyword>
<evidence type="ECO:0000256" key="4">
    <source>
        <dbReference type="ARBA" id="ARBA00022825"/>
    </source>
</evidence>
<dbReference type="SMART" id="SM00228">
    <property type="entry name" value="PDZ"/>
    <property type="match status" value="1"/>
</dbReference>
<comment type="similarity">
    <text evidence="1">Belongs to the peptidase S1C family.</text>
</comment>
<dbReference type="InterPro" id="IPR001478">
    <property type="entry name" value="PDZ"/>
</dbReference>
<dbReference type="PROSITE" id="PS50106">
    <property type="entry name" value="PDZ"/>
    <property type="match status" value="1"/>
</dbReference>
<evidence type="ECO:0000259" key="5">
    <source>
        <dbReference type="PROSITE" id="PS50106"/>
    </source>
</evidence>
<dbReference type="Gene3D" id="2.30.42.10">
    <property type="match status" value="1"/>
</dbReference>
<accession>A0AAV9IJB5</accession>
<dbReference type="InterPro" id="IPR036034">
    <property type="entry name" value="PDZ_sf"/>
</dbReference>
<dbReference type="FunFam" id="2.40.10.10:FF:000001">
    <property type="entry name" value="Periplasmic serine protease DegS"/>
    <property type="match status" value="1"/>
</dbReference>
<keyword evidence="3" id="KW-0378">Hydrolase</keyword>
<evidence type="ECO:0000313" key="6">
    <source>
        <dbReference type="EMBL" id="KAK4527399.1"/>
    </source>
</evidence>
<dbReference type="AlphaFoldDB" id="A0AAV9IJB5"/>
<dbReference type="SUPFAM" id="SSF50156">
    <property type="entry name" value="PDZ domain-like"/>
    <property type="match status" value="1"/>
</dbReference>
<reference evidence="6 7" key="1">
    <citation type="submission" date="2022-07" db="EMBL/GenBank/DDBJ databases">
        <title>Genome-wide signatures of adaptation to extreme environments.</title>
        <authorList>
            <person name="Cho C.H."/>
            <person name="Yoon H.S."/>
        </authorList>
    </citation>
    <scope>NUCLEOTIDE SEQUENCE [LARGE SCALE GENOMIC DNA]</scope>
    <source>
        <strain evidence="6 7">108.79 E11</strain>
    </source>
</reference>
<keyword evidence="4" id="KW-0720">Serine protease</keyword>
<dbReference type="Pfam" id="PF13180">
    <property type="entry name" value="PDZ_2"/>
    <property type="match status" value="1"/>
</dbReference>
<evidence type="ECO:0000256" key="3">
    <source>
        <dbReference type="ARBA" id="ARBA00022801"/>
    </source>
</evidence>
<feature type="domain" description="PDZ" evidence="5">
    <location>
        <begin position="264"/>
        <end position="363"/>
    </location>
</feature>
<keyword evidence="2" id="KW-0645">Protease</keyword>
<dbReference type="InterPro" id="IPR001940">
    <property type="entry name" value="Peptidase_S1C"/>
</dbReference>
<dbReference type="EMBL" id="JANCYU010000051">
    <property type="protein sequence ID" value="KAK4527399.1"/>
    <property type="molecule type" value="Genomic_DNA"/>
</dbReference>
<dbReference type="GO" id="GO:0006508">
    <property type="term" value="P:proteolysis"/>
    <property type="evidence" value="ECO:0007669"/>
    <property type="project" value="UniProtKB-KW"/>
</dbReference>
<dbReference type="InterPro" id="IPR051201">
    <property type="entry name" value="Chloro_Bact_Ser_Proteases"/>
</dbReference>
<dbReference type="PRINTS" id="PR00834">
    <property type="entry name" value="PROTEASES2C"/>
</dbReference>
<dbReference type="PANTHER" id="PTHR43343:SF3">
    <property type="entry name" value="PROTEASE DO-LIKE 8, CHLOROPLASTIC"/>
    <property type="match status" value="1"/>
</dbReference>
<dbReference type="GO" id="GO:0004252">
    <property type="term" value="F:serine-type endopeptidase activity"/>
    <property type="evidence" value="ECO:0007669"/>
    <property type="project" value="InterPro"/>
</dbReference>
<protein>
    <recommendedName>
        <fullName evidence="5">PDZ domain-containing protein</fullName>
    </recommendedName>
</protein>
<evidence type="ECO:0000256" key="1">
    <source>
        <dbReference type="ARBA" id="ARBA00010541"/>
    </source>
</evidence>
<comment type="caution">
    <text evidence="6">The sequence shown here is derived from an EMBL/GenBank/DDBJ whole genome shotgun (WGS) entry which is preliminary data.</text>
</comment>
<proteinExistence type="inferred from homology"/>
<gene>
    <name evidence="6" type="ORF">GAYE_SCF39G5321</name>
</gene>
<sequence>MRKSSSHHTSVLAQPLAIPWKSNHYQNNNNNIPADSNHIQQSLTPEEVSAVEIFKQARMSVVHIIALESARDLLKKEWEGIFGLPGEEQNPRGAGTGFVWDNQHVVTNHHVMAGSKEAKVRFFDSTEELEAKLVGTDPDHDIALLRLVELPKNGLVPLTRGVSEHLLVGQRVYAIGNPFGLEYTLTTGVISGLGREIASRVGRPMFNIIQTDAAINPGNSGGPLLDSRGRLIGVNCAIASPSGAFAGIGFAIPVDTVKKVVEQIMQFGRAIRPSLGIFFAPEQLGRRLGLEKGLLILYLRPNGPAEKAGLLATKREKGSGRLILGDIVIGIEKQPVNRAVDVYRVLEKMNVGDQVVLEIIRDGQKIEKQLILEEMVEERKPSSNGSDLFRRRQMTCRL</sequence>
<organism evidence="6 7">
    <name type="scientific">Galdieria yellowstonensis</name>
    <dbReference type="NCBI Taxonomy" id="3028027"/>
    <lineage>
        <taxon>Eukaryota</taxon>
        <taxon>Rhodophyta</taxon>
        <taxon>Bangiophyceae</taxon>
        <taxon>Galdieriales</taxon>
        <taxon>Galdieriaceae</taxon>
        <taxon>Galdieria</taxon>
    </lineage>
</organism>
<name>A0AAV9IJB5_9RHOD</name>
<dbReference type="Proteomes" id="UP001300502">
    <property type="component" value="Unassembled WGS sequence"/>
</dbReference>